<dbReference type="AlphaFoldDB" id="A0A8J4AIH1"/>
<keyword evidence="1" id="KW-0732">Signal</keyword>
<dbReference type="InterPro" id="IPR005183">
    <property type="entry name" value="DUF305_CopM-like"/>
</dbReference>
<organism evidence="3 4">
    <name type="scientific">Actinocatenispora comari</name>
    <dbReference type="NCBI Taxonomy" id="2807577"/>
    <lineage>
        <taxon>Bacteria</taxon>
        <taxon>Bacillati</taxon>
        <taxon>Actinomycetota</taxon>
        <taxon>Actinomycetes</taxon>
        <taxon>Micromonosporales</taxon>
        <taxon>Micromonosporaceae</taxon>
        <taxon>Actinocatenispora</taxon>
    </lineage>
</organism>
<gene>
    <name evidence="3" type="ORF">NUM_70670</name>
</gene>
<evidence type="ECO:0000259" key="2">
    <source>
        <dbReference type="Pfam" id="PF03713"/>
    </source>
</evidence>
<evidence type="ECO:0000256" key="1">
    <source>
        <dbReference type="SAM" id="SignalP"/>
    </source>
</evidence>
<dbReference type="Pfam" id="PF03713">
    <property type="entry name" value="DUF305"/>
    <property type="match status" value="1"/>
</dbReference>
<name>A0A8J4AIH1_9ACTN</name>
<dbReference type="RefSeq" id="WP_207129372.1">
    <property type="nucleotide sequence ID" value="NZ_BOPO01000150.1"/>
</dbReference>
<evidence type="ECO:0000313" key="4">
    <source>
        <dbReference type="Proteomes" id="UP000614996"/>
    </source>
</evidence>
<dbReference type="PROSITE" id="PS51257">
    <property type="entry name" value="PROKAR_LIPOPROTEIN"/>
    <property type="match status" value="1"/>
</dbReference>
<feature type="signal peptide" evidence="1">
    <location>
        <begin position="1"/>
        <end position="24"/>
    </location>
</feature>
<protein>
    <submittedName>
        <fullName evidence="3">DUF305 domain-containing protein</fullName>
    </submittedName>
</protein>
<feature type="domain" description="DUF305" evidence="2">
    <location>
        <begin position="38"/>
        <end position="169"/>
    </location>
</feature>
<reference evidence="4" key="1">
    <citation type="journal article" date="2021" name="Int. J. Syst. Evol. Microbiol.">
        <title>Actinocatenispora comari sp. nov., an endophytic actinomycete isolated from aerial parts of Comarum salesowianum.</title>
        <authorList>
            <person name="Oyunbileg N."/>
            <person name="Iizaka Y."/>
            <person name="Hamada M."/>
            <person name="Davaapurev B.O."/>
            <person name="Fukumoto A."/>
            <person name="Tsetseg B."/>
            <person name="Kato F."/>
            <person name="Tamura T."/>
            <person name="Batkhuu J."/>
            <person name="Anzai Y."/>
        </authorList>
    </citation>
    <scope>NUCLEOTIDE SEQUENCE [LARGE SCALE GENOMIC DNA]</scope>
    <source>
        <strain evidence="4">NUM-2625</strain>
    </source>
</reference>
<accession>A0A8J4AIH1</accession>
<evidence type="ECO:0000313" key="3">
    <source>
        <dbReference type="EMBL" id="GIL31813.1"/>
    </source>
</evidence>
<dbReference type="Gene3D" id="1.20.1260.10">
    <property type="match status" value="1"/>
</dbReference>
<dbReference type="InterPro" id="IPR012347">
    <property type="entry name" value="Ferritin-like"/>
</dbReference>
<proteinExistence type="predicted"/>
<dbReference type="EMBL" id="BOPO01000150">
    <property type="protein sequence ID" value="GIL31813.1"/>
    <property type="molecule type" value="Genomic_DNA"/>
</dbReference>
<keyword evidence="4" id="KW-1185">Reference proteome</keyword>
<comment type="caution">
    <text evidence="3">The sequence shown here is derived from an EMBL/GenBank/DDBJ whole genome shotgun (WGS) entry which is preliminary data.</text>
</comment>
<dbReference type="Proteomes" id="UP000614996">
    <property type="component" value="Unassembled WGS sequence"/>
</dbReference>
<sequence>MRRRGLLVAPGLLVLAGCTTPTTAEPKTSASRYFNAADIRFVRQLIAANGHSRRIAQCAHGRPVPAKLGSLAAAIGSTERDENKTMTVWLRTWQPGAGPDPAPSRDDDVAHLTAASDHDFPGLFRRALAASQHDQLALATAETRHGINVGARDLARRVTRSRTAELAQLH</sequence>
<feature type="chain" id="PRO_5039059650" evidence="1">
    <location>
        <begin position="25"/>
        <end position="170"/>
    </location>
</feature>